<comment type="caution">
    <text evidence="1">The sequence shown here is derived from an EMBL/GenBank/DDBJ whole genome shotgun (WGS) entry which is preliminary data.</text>
</comment>
<dbReference type="SUPFAM" id="SSF53756">
    <property type="entry name" value="UDP-Glycosyltransferase/glycogen phosphorylase"/>
    <property type="match status" value="1"/>
</dbReference>
<dbReference type="Pfam" id="PF13692">
    <property type="entry name" value="Glyco_trans_1_4"/>
    <property type="match status" value="1"/>
</dbReference>
<evidence type="ECO:0000313" key="2">
    <source>
        <dbReference type="Proteomes" id="UP001597387"/>
    </source>
</evidence>
<organism evidence="1 2">
    <name type="scientific">Paradesertivirga mongoliensis</name>
    <dbReference type="NCBI Taxonomy" id="2100740"/>
    <lineage>
        <taxon>Bacteria</taxon>
        <taxon>Pseudomonadati</taxon>
        <taxon>Bacteroidota</taxon>
        <taxon>Sphingobacteriia</taxon>
        <taxon>Sphingobacteriales</taxon>
        <taxon>Sphingobacteriaceae</taxon>
        <taxon>Paradesertivirga</taxon>
    </lineage>
</organism>
<dbReference type="Gene3D" id="3.40.50.2000">
    <property type="entry name" value="Glycogen Phosphorylase B"/>
    <property type="match status" value="1"/>
</dbReference>
<protein>
    <submittedName>
        <fullName evidence="1">Glycosyltransferase family 1 protein</fullName>
    </submittedName>
</protein>
<name>A0ABW4ZHH5_9SPHI</name>
<dbReference type="Gene3D" id="3.40.50.11010">
    <property type="match status" value="1"/>
</dbReference>
<dbReference type="CDD" id="cd04950">
    <property type="entry name" value="GT4_TuaH-like"/>
    <property type="match status" value="1"/>
</dbReference>
<proteinExistence type="predicted"/>
<evidence type="ECO:0000313" key="1">
    <source>
        <dbReference type="EMBL" id="MFD2161475.1"/>
    </source>
</evidence>
<reference evidence="2" key="1">
    <citation type="journal article" date="2019" name="Int. J. Syst. Evol. Microbiol.">
        <title>The Global Catalogue of Microorganisms (GCM) 10K type strain sequencing project: providing services to taxonomists for standard genome sequencing and annotation.</title>
        <authorList>
            <consortium name="The Broad Institute Genomics Platform"/>
            <consortium name="The Broad Institute Genome Sequencing Center for Infectious Disease"/>
            <person name="Wu L."/>
            <person name="Ma J."/>
        </authorList>
    </citation>
    <scope>NUCLEOTIDE SEQUENCE [LARGE SCALE GENOMIC DNA]</scope>
    <source>
        <strain evidence="2">KCTC 42217</strain>
    </source>
</reference>
<sequence>MKRVPENLLVFSHLRWDFVFQRPQHLLTRFSKEFNVYFLEEPIHDVPENEDSYLSVSKRADKLWVLVPHLPQGIDKKQSLKIQKETLKTFLTNKSLSDFIFWYYTPMALEFSGDYNPDITIYDCMDELSAFKFAPPELIHLEKELLTRADVVFTGGHSLYEAKKHQHQNIHPFPSSIDKAHFGQARKNMEQPADQKNIAGPKFGFYGVIDERFDYELIGEAANLRPDWQFVLIGPTVKIDPAVLPKNKNIHYLGGKSYDELPAYLAGWDIAMIPFLLNESTRFISPTKTPEYLCAGIPVISTPIRDVVNPYGKKNLVSIVSNASEFVAAAENALTGPKQEWLQNVDAFLAKRSWDQTASDMMEMIRKAMGRKVSVPLSA</sequence>
<dbReference type="Proteomes" id="UP001597387">
    <property type="component" value="Unassembled WGS sequence"/>
</dbReference>
<keyword evidence="2" id="KW-1185">Reference proteome</keyword>
<accession>A0ABW4ZHH5</accession>
<dbReference type="EMBL" id="JBHUHZ010000001">
    <property type="protein sequence ID" value="MFD2161475.1"/>
    <property type="molecule type" value="Genomic_DNA"/>
</dbReference>
<gene>
    <name evidence="1" type="ORF">ACFSJU_03670</name>
</gene>
<dbReference type="RefSeq" id="WP_255899232.1">
    <property type="nucleotide sequence ID" value="NZ_JAFMZO010000001.1"/>
</dbReference>